<comment type="caution">
    <text evidence="7">The sequence shown here is derived from an EMBL/GenBank/DDBJ whole genome shotgun (WGS) entry which is preliminary data.</text>
</comment>
<dbReference type="InterPro" id="IPR050339">
    <property type="entry name" value="CC_SR_Kinase"/>
</dbReference>
<comment type="similarity">
    <text evidence="5">Belongs to the protein kinase superfamily. Ser/Thr protein kinase family. GCN2 subfamily.</text>
</comment>
<dbReference type="Pfam" id="PF00069">
    <property type="entry name" value="Pkinase"/>
    <property type="match status" value="1"/>
</dbReference>
<evidence type="ECO:0000256" key="3">
    <source>
        <dbReference type="ARBA" id="ARBA00022777"/>
    </source>
</evidence>
<dbReference type="PANTHER" id="PTHR11042">
    <property type="entry name" value="EUKARYOTIC TRANSLATION INITIATION FACTOR 2-ALPHA KINASE EIF2-ALPHA KINASE -RELATED"/>
    <property type="match status" value="1"/>
</dbReference>
<reference evidence="7" key="1">
    <citation type="journal article" date="2019" name="bioRxiv">
        <title>The Genome of the Zebra Mussel, Dreissena polymorpha: A Resource for Invasive Species Research.</title>
        <authorList>
            <person name="McCartney M.A."/>
            <person name="Auch B."/>
            <person name="Kono T."/>
            <person name="Mallez S."/>
            <person name="Zhang Y."/>
            <person name="Obille A."/>
            <person name="Becker A."/>
            <person name="Abrahante J.E."/>
            <person name="Garbe J."/>
            <person name="Badalamenti J.P."/>
            <person name="Herman A."/>
            <person name="Mangelson H."/>
            <person name="Liachko I."/>
            <person name="Sullivan S."/>
            <person name="Sone E.D."/>
            <person name="Koren S."/>
            <person name="Silverstein K.A.T."/>
            <person name="Beckman K.B."/>
            <person name="Gohl D.M."/>
        </authorList>
    </citation>
    <scope>NUCLEOTIDE SEQUENCE</scope>
    <source>
        <strain evidence="7">Duluth1</strain>
        <tissue evidence="7">Whole animal</tissue>
    </source>
</reference>
<dbReference type="GO" id="GO:0005737">
    <property type="term" value="C:cytoplasm"/>
    <property type="evidence" value="ECO:0007669"/>
    <property type="project" value="TreeGrafter"/>
</dbReference>
<evidence type="ECO:0000313" key="7">
    <source>
        <dbReference type="EMBL" id="KAH3851751.1"/>
    </source>
</evidence>
<dbReference type="Gene3D" id="1.10.510.10">
    <property type="entry name" value="Transferase(Phosphotransferase) domain 1"/>
    <property type="match status" value="1"/>
</dbReference>
<evidence type="ECO:0000256" key="5">
    <source>
        <dbReference type="ARBA" id="ARBA00037982"/>
    </source>
</evidence>
<evidence type="ECO:0000256" key="2">
    <source>
        <dbReference type="ARBA" id="ARBA00022741"/>
    </source>
</evidence>
<organism evidence="7 8">
    <name type="scientific">Dreissena polymorpha</name>
    <name type="common">Zebra mussel</name>
    <name type="synonym">Mytilus polymorpha</name>
    <dbReference type="NCBI Taxonomy" id="45954"/>
    <lineage>
        <taxon>Eukaryota</taxon>
        <taxon>Metazoa</taxon>
        <taxon>Spiralia</taxon>
        <taxon>Lophotrochozoa</taxon>
        <taxon>Mollusca</taxon>
        <taxon>Bivalvia</taxon>
        <taxon>Autobranchia</taxon>
        <taxon>Heteroconchia</taxon>
        <taxon>Euheterodonta</taxon>
        <taxon>Imparidentia</taxon>
        <taxon>Neoheterodontei</taxon>
        <taxon>Myida</taxon>
        <taxon>Dreissenoidea</taxon>
        <taxon>Dreissenidae</taxon>
        <taxon>Dreissena</taxon>
    </lineage>
</organism>
<protein>
    <recommendedName>
        <fullName evidence="6">Protein kinase domain-containing protein</fullName>
    </recommendedName>
</protein>
<evidence type="ECO:0000256" key="1">
    <source>
        <dbReference type="ARBA" id="ARBA00022679"/>
    </source>
</evidence>
<feature type="domain" description="Protein kinase" evidence="6">
    <location>
        <begin position="1"/>
        <end position="159"/>
    </location>
</feature>
<evidence type="ECO:0000256" key="4">
    <source>
        <dbReference type="ARBA" id="ARBA00022840"/>
    </source>
</evidence>
<dbReference type="GO" id="GO:0004694">
    <property type="term" value="F:eukaryotic translation initiation factor 2alpha kinase activity"/>
    <property type="evidence" value="ECO:0007669"/>
    <property type="project" value="TreeGrafter"/>
</dbReference>
<keyword evidence="2" id="KW-0547">Nucleotide-binding</keyword>
<dbReference type="Proteomes" id="UP000828390">
    <property type="component" value="Unassembled WGS sequence"/>
</dbReference>
<keyword evidence="1" id="KW-0808">Transferase</keyword>
<proteinExistence type="inferred from homology"/>
<dbReference type="SMART" id="SM00220">
    <property type="entry name" value="S_TKc"/>
    <property type="match status" value="1"/>
</dbReference>
<keyword evidence="8" id="KW-1185">Reference proteome</keyword>
<name>A0A9D4L552_DREPO</name>
<dbReference type="PROSITE" id="PS50011">
    <property type="entry name" value="PROTEIN_KINASE_DOM"/>
    <property type="match status" value="1"/>
</dbReference>
<dbReference type="InterPro" id="IPR008271">
    <property type="entry name" value="Ser/Thr_kinase_AS"/>
</dbReference>
<gene>
    <name evidence="7" type="ORF">DPMN_094236</name>
</gene>
<evidence type="ECO:0000313" key="8">
    <source>
        <dbReference type="Proteomes" id="UP000828390"/>
    </source>
</evidence>
<dbReference type="PROSITE" id="PS00108">
    <property type="entry name" value="PROTEIN_KINASE_ST"/>
    <property type="match status" value="1"/>
</dbReference>
<dbReference type="InterPro" id="IPR000719">
    <property type="entry name" value="Prot_kinase_dom"/>
</dbReference>
<dbReference type="GO" id="GO:0005524">
    <property type="term" value="F:ATP binding"/>
    <property type="evidence" value="ECO:0007669"/>
    <property type="project" value="UniProtKB-KW"/>
</dbReference>
<dbReference type="InterPro" id="IPR011009">
    <property type="entry name" value="Kinase-like_dom_sf"/>
</dbReference>
<dbReference type="GO" id="GO:0005634">
    <property type="term" value="C:nucleus"/>
    <property type="evidence" value="ECO:0007669"/>
    <property type="project" value="TreeGrafter"/>
</dbReference>
<dbReference type="EMBL" id="JAIWYP010000003">
    <property type="protein sequence ID" value="KAH3851751.1"/>
    <property type="molecule type" value="Genomic_DNA"/>
</dbReference>
<reference evidence="7" key="2">
    <citation type="submission" date="2020-11" db="EMBL/GenBank/DDBJ databases">
        <authorList>
            <person name="McCartney M.A."/>
            <person name="Auch B."/>
            <person name="Kono T."/>
            <person name="Mallez S."/>
            <person name="Becker A."/>
            <person name="Gohl D.M."/>
            <person name="Silverstein K.A.T."/>
            <person name="Koren S."/>
            <person name="Bechman K.B."/>
            <person name="Herman A."/>
            <person name="Abrahante J.E."/>
            <person name="Garbe J."/>
        </authorList>
    </citation>
    <scope>NUCLEOTIDE SEQUENCE</scope>
    <source>
        <strain evidence="7">Duluth1</strain>
        <tissue evidence="7">Whole animal</tissue>
    </source>
</reference>
<keyword evidence="4" id="KW-0067">ATP-binding</keyword>
<sequence length="159" mass="18368">MDRRAHDLDRQDQRLQQLGIKQPSLPVPPTFLYIQTELCKTETLKDWLDKTKNRFPDVISKILREITSSLAYIHDKQYIHRDLKPANIFFAFDNSVKLGDFGLAKIMAEDHLGSSDAGRVAQSLTSGVGTFFYMSPEQVCETRTDVLVQNRYVRREQMC</sequence>
<accession>A0A9D4L552</accession>
<evidence type="ECO:0000259" key="6">
    <source>
        <dbReference type="PROSITE" id="PS50011"/>
    </source>
</evidence>
<dbReference type="PANTHER" id="PTHR11042:SF91">
    <property type="entry name" value="EUKARYOTIC TRANSLATION INITIATION FACTOR 2-ALPHA KINASE"/>
    <property type="match status" value="1"/>
</dbReference>
<dbReference type="SUPFAM" id="SSF56112">
    <property type="entry name" value="Protein kinase-like (PK-like)"/>
    <property type="match status" value="1"/>
</dbReference>
<keyword evidence="3" id="KW-0418">Kinase</keyword>
<dbReference type="AlphaFoldDB" id="A0A9D4L552"/>